<name>A6DG89_9BACT</name>
<evidence type="ECO:0000259" key="6">
    <source>
        <dbReference type="PROSITE" id="PS51007"/>
    </source>
</evidence>
<dbReference type="GO" id="GO:0020037">
    <property type="term" value="F:heme binding"/>
    <property type="evidence" value="ECO:0007669"/>
    <property type="project" value="InterPro"/>
</dbReference>
<sequence>MKHLLMIAVVLAFVMTSQAKPKKKGKADPVAQKLFETNCLACHDPIKMIAGPTLHEIHKIYQGNPTGIVTWAKKPGRKRTEGIAMPAMAHIADADLKLIADYMLYAGSKVSRKALRANNIFKEELARTQRSFMPDSSVVSFALRYNDDLSVCWDAEKGMTRYIWKGKIDPLSHFTGNGKVIPAIVGEVIAKSSQQPFSGLEGKINLQGYKINSDGLPTFFYQRGSVKIHETHSGENGNISWSYKVSGLSSLTYQLPKVQGYKVSCDKGKNDNGLVLLNKNELNNFTINLTKEN</sequence>
<keyword evidence="3 4" id="KW-0408">Iron</keyword>
<proteinExistence type="predicted"/>
<dbReference type="InterPro" id="IPR036909">
    <property type="entry name" value="Cyt_c-like_dom_sf"/>
</dbReference>
<keyword evidence="8" id="KW-1185">Reference proteome</keyword>
<dbReference type="Gene3D" id="1.10.760.10">
    <property type="entry name" value="Cytochrome c-like domain"/>
    <property type="match status" value="1"/>
</dbReference>
<evidence type="ECO:0000256" key="2">
    <source>
        <dbReference type="ARBA" id="ARBA00022723"/>
    </source>
</evidence>
<keyword evidence="1 4" id="KW-0349">Heme</keyword>
<keyword evidence="5" id="KW-0732">Signal</keyword>
<dbReference type="GO" id="GO:0009055">
    <property type="term" value="F:electron transfer activity"/>
    <property type="evidence" value="ECO:0007669"/>
    <property type="project" value="InterPro"/>
</dbReference>
<evidence type="ECO:0000313" key="7">
    <source>
        <dbReference type="EMBL" id="EDM29206.1"/>
    </source>
</evidence>
<dbReference type="OrthoDB" id="9814063at2"/>
<dbReference type="RefSeq" id="WP_007276936.1">
    <property type="nucleotide sequence ID" value="NZ_ABCK01000002.1"/>
</dbReference>
<reference evidence="7 8" key="1">
    <citation type="journal article" date="2010" name="J. Bacteriol.">
        <title>Genome sequence of Lentisphaera araneosa HTCC2155T, the type species of the order Lentisphaerales in the phylum Lentisphaerae.</title>
        <authorList>
            <person name="Thrash J.C."/>
            <person name="Cho J.C."/>
            <person name="Vergin K.L."/>
            <person name="Morris R.M."/>
            <person name="Giovannoni S.J."/>
        </authorList>
    </citation>
    <scope>NUCLEOTIDE SEQUENCE [LARGE SCALE GENOMIC DNA]</scope>
    <source>
        <strain evidence="7 8">HTCC2155</strain>
    </source>
</reference>
<dbReference type="Pfam" id="PF00034">
    <property type="entry name" value="Cytochrom_C"/>
    <property type="match status" value="1"/>
</dbReference>
<dbReference type="Proteomes" id="UP000004947">
    <property type="component" value="Unassembled WGS sequence"/>
</dbReference>
<dbReference type="AlphaFoldDB" id="A6DG89"/>
<gene>
    <name evidence="7" type="ORF">LNTAR_22489</name>
</gene>
<dbReference type="eggNOG" id="COG3241">
    <property type="taxonomic scope" value="Bacteria"/>
</dbReference>
<organism evidence="7 8">
    <name type="scientific">Lentisphaera araneosa HTCC2155</name>
    <dbReference type="NCBI Taxonomy" id="313628"/>
    <lineage>
        <taxon>Bacteria</taxon>
        <taxon>Pseudomonadati</taxon>
        <taxon>Lentisphaerota</taxon>
        <taxon>Lentisphaeria</taxon>
        <taxon>Lentisphaerales</taxon>
        <taxon>Lentisphaeraceae</taxon>
        <taxon>Lentisphaera</taxon>
    </lineage>
</organism>
<keyword evidence="2 4" id="KW-0479">Metal-binding</keyword>
<dbReference type="EMBL" id="ABCK01000002">
    <property type="protein sequence ID" value="EDM29206.1"/>
    <property type="molecule type" value="Genomic_DNA"/>
</dbReference>
<dbReference type="InterPro" id="IPR009056">
    <property type="entry name" value="Cyt_c-like_dom"/>
</dbReference>
<dbReference type="STRING" id="313628.LNTAR_22489"/>
<dbReference type="PROSITE" id="PS51007">
    <property type="entry name" value="CYTC"/>
    <property type="match status" value="1"/>
</dbReference>
<dbReference type="SUPFAM" id="SSF46626">
    <property type="entry name" value="Cytochrome c"/>
    <property type="match status" value="1"/>
</dbReference>
<dbReference type="GO" id="GO:0046872">
    <property type="term" value="F:metal ion binding"/>
    <property type="evidence" value="ECO:0007669"/>
    <property type="project" value="UniProtKB-KW"/>
</dbReference>
<accession>A6DG89</accession>
<protein>
    <recommendedName>
        <fullName evidence="6">Cytochrome c domain-containing protein</fullName>
    </recommendedName>
</protein>
<evidence type="ECO:0000313" key="8">
    <source>
        <dbReference type="Proteomes" id="UP000004947"/>
    </source>
</evidence>
<dbReference type="eggNOG" id="COG2010">
    <property type="taxonomic scope" value="Bacteria"/>
</dbReference>
<evidence type="ECO:0000256" key="1">
    <source>
        <dbReference type="ARBA" id="ARBA00022617"/>
    </source>
</evidence>
<feature type="signal peptide" evidence="5">
    <location>
        <begin position="1"/>
        <end position="19"/>
    </location>
</feature>
<feature type="chain" id="PRO_5002691078" description="Cytochrome c domain-containing protein" evidence="5">
    <location>
        <begin position="20"/>
        <end position="293"/>
    </location>
</feature>
<evidence type="ECO:0000256" key="3">
    <source>
        <dbReference type="ARBA" id="ARBA00023004"/>
    </source>
</evidence>
<feature type="domain" description="Cytochrome c" evidence="6">
    <location>
        <begin position="26"/>
        <end position="107"/>
    </location>
</feature>
<comment type="caution">
    <text evidence="7">The sequence shown here is derived from an EMBL/GenBank/DDBJ whole genome shotgun (WGS) entry which is preliminary data.</text>
</comment>
<evidence type="ECO:0000256" key="4">
    <source>
        <dbReference type="PROSITE-ProRule" id="PRU00433"/>
    </source>
</evidence>
<evidence type="ECO:0000256" key="5">
    <source>
        <dbReference type="SAM" id="SignalP"/>
    </source>
</evidence>